<dbReference type="RefSeq" id="WP_367626158.1">
    <property type="nucleotide sequence ID" value="NZ_JBFNQD010000014.1"/>
</dbReference>
<name>A0ABV3PUU8_9HYPH</name>
<proteinExistence type="predicted"/>
<feature type="chain" id="PRO_5046318603" evidence="1">
    <location>
        <begin position="20"/>
        <end position="189"/>
    </location>
</feature>
<keyword evidence="3" id="KW-1185">Reference proteome</keyword>
<dbReference type="Proteomes" id="UP001555786">
    <property type="component" value="Unassembled WGS sequence"/>
</dbReference>
<keyword evidence="1" id="KW-0732">Signal</keyword>
<evidence type="ECO:0000313" key="2">
    <source>
        <dbReference type="EMBL" id="MEW9309453.1"/>
    </source>
</evidence>
<gene>
    <name evidence="2" type="ORF">ABXS05_28140</name>
</gene>
<comment type="caution">
    <text evidence="2">The sequence shown here is derived from an EMBL/GenBank/DDBJ whole genome shotgun (WGS) entry which is preliminary data.</text>
</comment>
<feature type="signal peptide" evidence="1">
    <location>
        <begin position="1"/>
        <end position="19"/>
    </location>
</feature>
<protein>
    <submittedName>
        <fullName evidence="2">Uncharacterized protein</fullName>
    </submittedName>
</protein>
<sequence length="189" mass="20537">MRSIVALMAFLAAAAQAQAAPSMAQHFARCEPEFFEALRDYIAHNGPATRGSVVTKAGTWDELVFAKPVRAHGFDIRAYRQLQSTLGSKPTSRAWQWGLVIEAKPRAVAYAIDPYLRKIRATSEGPGLRAEANGWSSGIGAYKGGRWRQVRVAPLEDGKATLLSCFTFNGDYPGFPGLPDLTPLAASRN</sequence>
<accession>A0ABV3PUU8</accession>
<evidence type="ECO:0000256" key="1">
    <source>
        <dbReference type="SAM" id="SignalP"/>
    </source>
</evidence>
<evidence type="ECO:0000313" key="3">
    <source>
        <dbReference type="Proteomes" id="UP001555786"/>
    </source>
</evidence>
<dbReference type="EMBL" id="JBFNQD010000014">
    <property type="protein sequence ID" value="MEW9309453.1"/>
    <property type="molecule type" value="Genomic_DNA"/>
</dbReference>
<reference evidence="2 3" key="1">
    <citation type="submission" date="2024-07" db="EMBL/GenBank/DDBJ databases">
        <title>Description of Labrys sedimenti sp. nov., isolated from a diclofenac-degrading enrichment culture.</title>
        <authorList>
            <person name="Tancsics A."/>
            <person name="Csepanyi A."/>
        </authorList>
    </citation>
    <scope>NUCLEOTIDE SEQUENCE [LARGE SCALE GENOMIC DNA]</scope>
    <source>
        <strain evidence="2 3">LMG 23578</strain>
    </source>
</reference>
<organism evidence="2 3">
    <name type="scientific">Labrys neptuniae</name>
    <dbReference type="NCBI Taxonomy" id="376174"/>
    <lineage>
        <taxon>Bacteria</taxon>
        <taxon>Pseudomonadati</taxon>
        <taxon>Pseudomonadota</taxon>
        <taxon>Alphaproteobacteria</taxon>
        <taxon>Hyphomicrobiales</taxon>
        <taxon>Xanthobacteraceae</taxon>
        <taxon>Labrys</taxon>
    </lineage>
</organism>